<dbReference type="RefSeq" id="XP_033582271.1">
    <property type="nucleotide sequence ID" value="XM_033713177.1"/>
</dbReference>
<dbReference type="EMBL" id="MU003694">
    <property type="protein sequence ID" value="KAF2815307.1"/>
    <property type="molecule type" value="Genomic_DNA"/>
</dbReference>
<dbReference type="Proteomes" id="UP000504636">
    <property type="component" value="Unplaced"/>
</dbReference>
<evidence type="ECO:0000256" key="1">
    <source>
        <dbReference type="SAM" id="MobiDB-lite"/>
    </source>
</evidence>
<evidence type="ECO:0008006" key="6">
    <source>
        <dbReference type="Google" id="ProtNLM"/>
    </source>
</evidence>
<feature type="chain" id="PRO_5044629568" description="Secreted protein" evidence="2">
    <location>
        <begin position="27"/>
        <end position="94"/>
    </location>
</feature>
<name>A0A6A6Z4X7_9PEZI</name>
<evidence type="ECO:0000313" key="5">
    <source>
        <dbReference type="RefSeq" id="XP_033582271.1"/>
    </source>
</evidence>
<sequence>MSLVLRVFPNHVAPWAILLCLHQVFCIEHRRTPNLPKAYPTQPSIISRFIHYHMPNPSPVIHDSNNGARVLLRDNTNKQPTKPGTRFHMSLIPP</sequence>
<reference evidence="3 5" key="1">
    <citation type="journal article" date="2020" name="Stud. Mycol.">
        <title>101 Dothideomycetes genomes: a test case for predicting lifestyles and emergence of pathogens.</title>
        <authorList>
            <person name="Haridas S."/>
            <person name="Albert R."/>
            <person name="Binder M."/>
            <person name="Bloem J."/>
            <person name="Labutti K."/>
            <person name="Salamov A."/>
            <person name="Andreopoulos B."/>
            <person name="Baker S."/>
            <person name="Barry K."/>
            <person name="Bills G."/>
            <person name="Bluhm B."/>
            <person name="Cannon C."/>
            <person name="Castanera R."/>
            <person name="Culley D."/>
            <person name="Daum C."/>
            <person name="Ezra D."/>
            <person name="Gonzalez J."/>
            <person name="Henrissat B."/>
            <person name="Kuo A."/>
            <person name="Liang C."/>
            <person name="Lipzen A."/>
            <person name="Lutzoni F."/>
            <person name="Magnuson J."/>
            <person name="Mondo S."/>
            <person name="Nolan M."/>
            <person name="Ohm R."/>
            <person name="Pangilinan J."/>
            <person name="Park H.-J."/>
            <person name="Ramirez L."/>
            <person name="Alfaro M."/>
            <person name="Sun H."/>
            <person name="Tritt A."/>
            <person name="Yoshinaga Y."/>
            <person name="Zwiers L.-H."/>
            <person name="Turgeon B."/>
            <person name="Goodwin S."/>
            <person name="Spatafora J."/>
            <person name="Crous P."/>
            <person name="Grigoriev I."/>
        </authorList>
    </citation>
    <scope>NUCLEOTIDE SEQUENCE</scope>
    <source>
        <strain evidence="3 5">CBS 304.34</strain>
    </source>
</reference>
<feature type="region of interest" description="Disordered" evidence="1">
    <location>
        <begin position="74"/>
        <end position="94"/>
    </location>
</feature>
<evidence type="ECO:0000256" key="2">
    <source>
        <dbReference type="SAM" id="SignalP"/>
    </source>
</evidence>
<protein>
    <recommendedName>
        <fullName evidence="6">Secreted protein</fullName>
    </recommendedName>
</protein>
<keyword evidence="2" id="KW-0732">Signal</keyword>
<evidence type="ECO:0000313" key="4">
    <source>
        <dbReference type="Proteomes" id="UP000504636"/>
    </source>
</evidence>
<accession>A0A6A6Z4X7</accession>
<proteinExistence type="predicted"/>
<evidence type="ECO:0000313" key="3">
    <source>
        <dbReference type="EMBL" id="KAF2815307.1"/>
    </source>
</evidence>
<dbReference type="AlphaFoldDB" id="A0A6A6Z4X7"/>
<reference evidence="5" key="3">
    <citation type="submission" date="2025-04" db="UniProtKB">
        <authorList>
            <consortium name="RefSeq"/>
        </authorList>
    </citation>
    <scope>IDENTIFICATION</scope>
    <source>
        <strain evidence="5">CBS 304.34</strain>
    </source>
</reference>
<gene>
    <name evidence="3 5" type="ORF">BDZ99DRAFT_193725</name>
</gene>
<dbReference type="GeneID" id="54454070"/>
<feature type="signal peptide" evidence="2">
    <location>
        <begin position="1"/>
        <end position="26"/>
    </location>
</feature>
<reference evidence="5" key="2">
    <citation type="submission" date="2020-04" db="EMBL/GenBank/DDBJ databases">
        <authorList>
            <consortium name="NCBI Genome Project"/>
        </authorList>
    </citation>
    <scope>NUCLEOTIDE SEQUENCE</scope>
    <source>
        <strain evidence="5">CBS 304.34</strain>
    </source>
</reference>
<keyword evidence="4" id="KW-1185">Reference proteome</keyword>
<organism evidence="3">
    <name type="scientific">Mytilinidion resinicola</name>
    <dbReference type="NCBI Taxonomy" id="574789"/>
    <lineage>
        <taxon>Eukaryota</taxon>
        <taxon>Fungi</taxon>
        <taxon>Dikarya</taxon>
        <taxon>Ascomycota</taxon>
        <taxon>Pezizomycotina</taxon>
        <taxon>Dothideomycetes</taxon>
        <taxon>Pleosporomycetidae</taxon>
        <taxon>Mytilinidiales</taxon>
        <taxon>Mytilinidiaceae</taxon>
        <taxon>Mytilinidion</taxon>
    </lineage>
</organism>